<reference evidence="1 2" key="1">
    <citation type="journal article" date="2019" name="Sci. Rep.">
        <title>Orb-weaving spider Araneus ventricosus genome elucidates the spidroin gene catalogue.</title>
        <authorList>
            <person name="Kono N."/>
            <person name="Nakamura H."/>
            <person name="Ohtoshi R."/>
            <person name="Moran D.A.P."/>
            <person name="Shinohara A."/>
            <person name="Yoshida Y."/>
            <person name="Fujiwara M."/>
            <person name="Mori M."/>
            <person name="Tomita M."/>
            <person name="Arakawa K."/>
        </authorList>
    </citation>
    <scope>NUCLEOTIDE SEQUENCE [LARGE SCALE GENOMIC DNA]</scope>
</reference>
<name>A0A4Y2L972_ARAVE</name>
<sequence length="68" mass="7790">MPRPPVLGEQRSQIITAFMPFLRQNMLREWLAEPLMTIEGAQAHGPDIALLIFGDRQQVVIVHDPRRS</sequence>
<proteinExistence type="predicted"/>
<organism evidence="1 2">
    <name type="scientific">Araneus ventricosus</name>
    <name type="common">Orbweaver spider</name>
    <name type="synonym">Epeira ventricosa</name>
    <dbReference type="NCBI Taxonomy" id="182803"/>
    <lineage>
        <taxon>Eukaryota</taxon>
        <taxon>Metazoa</taxon>
        <taxon>Ecdysozoa</taxon>
        <taxon>Arthropoda</taxon>
        <taxon>Chelicerata</taxon>
        <taxon>Arachnida</taxon>
        <taxon>Araneae</taxon>
        <taxon>Araneomorphae</taxon>
        <taxon>Entelegynae</taxon>
        <taxon>Araneoidea</taxon>
        <taxon>Araneidae</taxon>
        <taxon>Araneus</taxon>
    </lineage>
</organism>
<gene>
    <name evidence="1" type="ORF">AVEN_50959_1</name>
</gene>
<dbReference type="Proteomes" id="UP000499080">
    <property type="component" value="Unassembled WGS sequence"/>
</dbReference>
<dbReference type="EMBL" id="BGPR01005532">
    <property type="protein sequence ID" value="GBN11034.1"/>
    <property type="molecule type" value="Genomic_DNA"/>
</dbReference>
<protein>
    <submittedName>
        <fullName evidence="1">Uncharacterized protein</fullName>
    </submittedName>
</protein>
<evidence type="ECO:0000313" key="2">
    <source>
        <dbReference type="Proteomes" id="UP000499080"/>
    </source>
</evidence>
<comment type="caution">
    <text evidence="1">The sequence shown here is derived from an EMBL/GenBank/DDBJ whole genome shotgun (WGS) entry which is preliminary data.</text>
</comment>
<dbReference type="AlphaFoldDB" id="A0A4Y2L972"/>
<keyword evidence="2" id="KW-1185">Reference proteome</keyword>
<accession>A0A4Y2L972</accession>
<evidence type="ECO:0000313" key="1">
    <source>
        <dbReference type="EMBL" id="GBN11034.1"/>
    </source>
</evidence>